<evidence type="ECO:0000313" key="2">
    <source>
        <dbReference type="Proteomes" id="UP001208570"/>
    </source>
</evidence>
<gene>
    <name evidence="1" type="ORF">LSH36_346g00001</name>
</gene>
<sequence>MDYSSNGKFEDNVTIEFIAMFRFVDLSMQLSLDEGNATRRIGLLSANNKLEYLLKYYLLYKGFPDMWIFSPPFHHESLHHNLTVLKVDINYLINIMNSFAPVRTKIIFMADARKCNDKLPKHILQTNKQQMNVSINERIDQMNRLWYAALRPNIYNSKNWNVFLDATKITCPLVCTWHIDGAHYVGVWYKLMSEYILSILCHS</sequence>
<reference evidence="1" key="1">
    <citation type="journal article" date="2023" name="Mol. Biol. Evol.">
        <title>Third-Generation Sequencing Reveals the Adaptive Role of the Epigenome in Three Deep-Sea Polychaetes.</title>
        <authorList>
            <person name="Perez M."/>
            <person name="Aroh O."/>
            <person name="Sun Y."/>
            <person name="Lan Y."/>
            <person name="Juniper S.K."/>
            <person name="Young C.R."/>
            <person name="Angers B."/>
            <person name="Qian P.Y."/>
        </authorList>
    </citation>
    <scope>NUCLEOTIDE SEQUENCE</scope>
    <source>
        <strain evidence="1">P08H-3</strain>
    </source>
</reference>
<accession>A0AAD9JF91</accession>
<comment type="caution">
    <text evidence="1">The sequence shown here is derived from an EMBL/GenBank/DDBJ whole genome shotgun (WGS) entry which is preliminary data.</text>
</comment>
<name>A0AAD9JF91_9ANNE</name>
<proteinExistence type="predicted"/>
<dbReference type="EMBL" id="JAODUP010000346">
    <property type="protein sequence ID" value="KAK2151906.1"/>
    <property type="molecule type" value="Genomic_DNA"/>
</dbReference>
<evidence type="ECO:0000313" key="1">
    <source>
        <dbReference type="EMBL" id="KAK2151906.1"/>
    </source>
</evidence>
<dbReference type="AlphaFoldDB" id="A0AAD9JF91"/>
<keyword evidence="2" id="KW-1185">Reference proteome</keyword>
<organism evidence="1 2">
    <name type="scientific">Paralvinella palmiformis</name>
    <dbReference type="NCBI Taxonomy" id="53620"/>
    <lineage>
        <taxon>Eukaryota</taxon>
        <taxon>Metazoa</taxon>
        <taxon>Spiralia</taxon>
        <taxon>Lophotrochozoa</taxon>
        <taxon>Annelida</taxon>
        <taxon>Polychaeta</taxon>
        <taxon>Sedentaria</taxon>
        <taxon>Canalipalpata</taxon>
        <taxon>Terebellida</taxon>
        <taxon>Terebelliformia</taxon>
        <taxon>Alvinellidae</taxon>
        <taxon>Paralvinella</taxon>
    </lineage>
</organism>
<dbReference type="Proteomes" id="UP001208570">
    <property type="component" value="Unassembled WGS sequence"/>
</dbReference>
<protein>
    <submittedName>
        <fullName evidence="1">Uncharacterized protein</fullName>
    </submittedName>
</protein>